<dbReference type="OrthoDB" id="3798608at2759"/>
<dbReference type="KEGG" id="bze:COCCADRAFT_98724"/>
<dbReference type="AlphaFoldDB" id="W6YAG4"/>
<sequence>MDSFCNTSSLDIRQPVTDTCCYRIYEELLDHFTRTTPEEAEEIHDLERDDIELLDRVVAELEEKWAGYKKPFVTFMNRVWRPRMRKMRLERQVDQASYEAELVRIGVKLKEPNEKTNLEIDSDEESDASWPDDYEDSDSEGWYTTDEEDADEVEDHGEGSS</sequence>
<dbReference type="GeneID" id="19154643"/>
<dbReference type="RefSeq" id="XP_007713252.1">
    <property type="nucleotide sequence ID" value="XM_007715062.1"/>
</dbReference>
<feature type="compositionally biased region" description="Acidic residues" evidence="1">
    <location>
        <begin position="120"/>
        <end position="155"/>
    </location>
</feature>
<keyword evidence="3" id="KW-1185">Reference proteome</keyword>
<gene>
    <name evidence="2" type="ORF">COCCADRAFT_98724</name>
</gene>
<dbReference type="Proteomes" id="UP000053841">
    <property type="component" value="Unassembled WGS sequence"/>
</dbReference>
<accession>W6YAG4</accession>
<protein>
    <submittedName>
        <fullName evidence="2">Uncharacterized protein</fullName>
    </submittedName>
</protein>
<feature type="region of interest" description="Disordered" evidence="1">
    <location>
        <begin position="113"/>
        <end position="161"/>
    </location>
</feature>
<reference evidence="2 3" key="1">
    <citation type="journal article" date="2013" name="PLoS Genet.">
        <title>Comparative genome structure, secondary metabolite, and effector coding capacity across Cochliobolus pathogens.</title>
        <authorList>
            <person name="Condon B.J."/>
            <person name="Leng Y."/>
            <person name="Wu D."/>
            <person name="Bushley K.E."/>
            <person name="Ohm R.A."/>
            <person name="Otillar R."/>
            <person name="Martin J."/>
            <person name="Schackwitz W."/>
            <person name="Grimwood J."/>
            <person name="MohdZainudin N."/>
            <person name="Xue C."/>
            <person name="Wang R."/>
            <person name="Manning V.A."/>
            <person name="Dhillon B."/>
            <person name="Tu Z.J."/>
            <person name="Steffenson B.J."/>
            <person name="Salamov A."/>
            <person name="Sun H."/>
            <person name="Lowry S."/>
            <person name="LaButti K."/>
            <person name="Han J."/>
            <person name="Copeland A."/>
            <person name="Lindquist E."/>
            <person name="Barry K."/>
            <person name="Schmutz J."/>
            <person name="Baker S.E."/>
            <person name="Ciuffetti L.M."/>
            <person name="Grigoriev I.V."/>
            <person name="Zhong S."/>
            <person name="Turgeon B.G."/>
        </authorList>
    </citation>
    <scope>NUCLEOTIDE SEQUENCE [LARGE SCALE GENOMIC DNA]</scope>
    <source>
        <strain evidence="2 3">26-R-13</strain>
    </source>
</reference>
<proteinExistence type="predicted"/>
<evidence type="ECO:0000313" key="3">
    <source>
        <dbReference type="Proteomes" id="UP000053841"/>
    </source>
</evidence>
<name>W6YAG4_COCC2</name>
<organism evidence="2 3">
    <name type="scientific">Cochliobolus carbonum (strain 26-R-13)</name>
    <name type="common">Maize leaf spot fungus</name>
    <name type="synonym">Bipolaris zeicola</name>
    <dbReference type="NCBI Taxonomy" id="930089"/>
    <lineage>
        <taxon>Eukaryota</taxon>
        <taxon>Fungi</taxon>
        <taxon>Dikarya</taxon>
        <taxon>Ascomycota</taxon>
        <taxon>Pezizomycotina</taxon>
        <taxon>Dothideomycetes</taxon>
        <taxon>Pleosporomycetidae</taxon>
        <taxon>Pleosporales</taxon>
        <taxon>Pleosporineae</taxon>
        <taxon>Pleosporaceae</taxon>
        <taxon>Bipolaris</taxon>
    </lineage>
</organism>
<dbReference type="EMBL" id="KI964633">
    <property type="protein sequence ID" value="EUC32439.1"/>
    <property type="molecule type" value="Genomic_DNA"/>
</dbReference>
<dbReference type="HOGENOM" id="CLU_139260_0_0_1"/>
<evidence type="ECO:0000256" key="1">
    <source>
        <dbReference type="SAM" id="MobiDB-lite"/>
    </source>
</evidence>
<dbReference type="eggNOG" id="ENOG502QZVQ">
    <property type="taxonomic scope" value="Eukaryota"/>
</dbReference>
<evidence type="ECO:0000313" key="2">
    <source>
        <dbReference type="EMBL" id="EUC32439.1"/>
    </source>
</evidence>